<dbReference type="PRINTS" id="PR00778">
    <property type="entry name" value="HTHARSR"/>
</dbReference>
<dbReference type="AlphaFoldDB" id="A0A495DDE2"/>
<dbReference type="Pfam" id="PF08241">
    <property type="entry name" value="Methyltransf_11"/>
    <property type="match status" value="1"/>
</dbReference>
<sequence length="317" mass="34606">MDAVVTQLKALAEPTRLRIIALLSRGELTVSELVSILGQSQPRVSRHLKLMTDAGLAERLPEGAYVFYRLTDAGGGRKLAQMANELVPEDDAVLTRDVSRLEAIKYARAQAAQAYFESVAGDWDTIRSLHLADHKVEAAMRELAGPGPFSLMIDVGVGTGRVLELFSDRVARGIGVDINHSMLNVARLNLERAGLKHCSVRHADVGALPFDSAVADLVTVHQVLHYLEDPALAVDECARVLKPGGNLLIVDFAPHQLETLREDHFHRRLGFADEEMADLIGHAGLELAHQSALHPDEPSGQLTMKIWIARRKPSAPA</sequence>
<evidence type="ECO:0000256" key="2">
    <source>
        <dbReference type="ARBA" id="ARBA00022603"/>
    </source>
</evidence>
<dbReference type="SUPFAM" id="SSF46785">
    <property type="entry name" value="Winged helix' DNA-binding domain"/>
    <property type="match status" value="1"/>
</dbReference>
<dbReference type="Proteomes" id="UP000273675">
    <property type="component" value="Unassembled WGS sequence"/>
</dbReference>
<reference evidence="5 6" key="1">
    <citation type="submission" date="2018-10" db="EMBL/GenBank/DDBJ databases">
        <title>Genomic Encyclopedia of Type Strains, Phase IV (KMG-IV): sequencing the most valuable type-strain genomes for metagenomic binning, comparative biology and taxonomic classification.</title>
        <authorList>
            <person name="Goeker M."/>
        </authorList>
    </citation>
    <scope>NUCLEOTIDE SEQUENCE [LARGE SCALE GENOMIC DNA]</scope>
    <source>
        <strain evidence="5 6">DSM 4734</strain>
    </source>
</reference>
<dbReference type="GO" id="GO:0008757">
    <property type="term" value="F:S-adenosylmethionine-dependent methyltransferase activity"/>
    <property type="evidence" value="ECO:0007669"/>
    <property type="project" value="InterPro"/>
</dbReference>
<evidence type="ECO:0000256" key="3">
    <source>
        <dbReference type="ARBA" id="ARBA00022679"/>
    </source>
</evidence>
<keyword evidence="2" id="KW-0489">Methyltransferase</keyword>
<proteinExistence type="inferred from homology"/>
<protein>
    <submittedName>
        <fullName evidence="5">ArsR family transcriptional regulator</fullName>
    </submittedName>
</protein>
<comment type="similarity">
    <text evidence="1">Belongs to the methyltransferase superfamily.</text>
</comment>
<organism evidence="5 6">
    <name type="scientific">Maricaulis maris</name>
    <dbReference type="NCBI Taxonomy" id="74318"/>
    <lineage>
        <taxon>Bacteria</taxon>
        <taxon>Pseudomonadati</taxon>
        <taxon>Pseudomonadota</taxon>
        <taxon>Alphaproteobacteria</taxon>
        <taxon>Maricaulales</taxon>
        <taxon>Maricaulaceae</taxon>
        <taxon>Maricaulis</taxon>
    </lineage>
</organism>
<dbReference type="InterPro" id="IPR001845">
    <property type="entry name" value="HTH_ArsR_DNA-bd_dom"/>
</dbReference>
<accession>A0A495DDE2</accession>
<keyword evidence="3" id="KW-0808">Transferase</keyword>
<dbReference type="SUPFAM" id="SSF53335">
    <property type="entry name" value="S-adenosyl-L-methionine-dependent methyltransferases"/>
    <property type="match status" value="1"/>
</dbReference>
<name>A0A495DDE2_9PROT</name>
<dbReference type="OrthoDB" id="9789575at2"/>
<feature type="domain" description="HTH arsR-type" evidence="4">
    <location>
        <begin position="1"/>
        <end position="91"/>
    </location>
</feature>
<dbReference type="CDD" id="cd02440">
    <property type="entry name" value="AdoMet_MTases"/>
    <property type="match status" value="1"/>
</dbReference>
<evidence type="ECO:0000313" key="5">
    <source>
        <dbReference type="EMBL" id="RKR00310.1"/>
    </source>
</evidence>
<dbReference type="InterPro" id="IPR051052">
    <property type="entry name" value="Diverse_substrate_MTase"/>
</dbReference>
<dbReference type="InterPro" id="IPR011991">
    <property type="entry name" value="ArsR-like_HTH"/>
</dbReference>
<dbReference type="EMBL" id="RBIM01000003">
    <property type="protein sequence ID" value="RKR00310.1"/>
    <property type="molecule type" value="Genomic_DNA"/>
</dbReference>
<evidence type="ECO:0000313" key="6">
    <source>
        <dbReference type="Proteomes" id="UP000273675"/>
    </source>
</evidence>
<dbReference type="PANTHER" id="PTHR44942">
    <property type="entry name" value="METHYLTRANSF_11 DOMAIN-CONTAINING PROTEIN"/>
    <property type="match status" value="1"/>
</dbReference>
<comment type="caution">
    <text evidence="5">The sequence shown here is derived from an EMBL/GenBank/DDBJ whole genome shotgun (WGS) entry which is preliminary data.</text>
</comment>
<dbReference type="GO" id="GO:0003700">
    <property type="term" value="F:DNA-binding transcription factor activity"/>
    <property type="evidence" value="ECO:0007669"/>
    <property type="project" value="InterPro"/>
</dbReference>
<dbReference type="SMART" id="SM00418">
    <property type="entry name" value="HTH_ARSR"/>
    <property type="match status" value="1"/>
</dbReference>
<gene>
    <name evidence="5" type="ORF">C7435_1515</name>
</gene>
<dbReference type="InterPro" id="IPR013216">
    <property type="entry name" value="Methyltransf_11"/>
</dbReference>
<dbReference type="InterPro" id="IPR036388">
    <property type="entry name" value="WH-like_DNA-bd_sf"/>
</dbReference>
<evidence type="ECO:0000256" key="1">
    <source>
        <dbReference type="ARBA" id="ARBA00008361"/>
    </source>
</evidence>
<dbReference type="CDD" id="cd00090">
    <property type="entry name" value="HTH_ARSR"/>
    <property type="match status" value="1"/>
</dbReference>
<dbReference type="GO" id="GO:0032259">
    <property type="term" value="P:methylation"/>
    <property type="evidence" value="ECO:0007669"/>
    <property type="project" value="UniProtKB-KW"/>
</dbReference>
<dbReference type="Gene3D" id="1.10.10.10">
    <property type="entry name" value="Winged helix-like DNA-binding domain superfamily/Winged helix DNA-binding domain"/>
    <property type="match status" value="1"/>
</dbReference>
<dbReference type="NCBIfam" id="NF033788">
    <property type="entry name" value="HTH_metalloreg"/>
    <property type="match status" value="1"/>
</dbReference>
<dbReference type="RefSeq" id="WP_121210634.1">
    <property type="nucleotide sequence ID" value="NZ_RBIM01000003.1"/>
</dbReference>
<dbReference type="InterPro" id="IPR029063">
    <property type="entry name" value="SAM-dependent_MTases_sf"/>
</dbReference>
<dbReference type="Pfam" id="PF01022">
    <property type="entry name" value="HTH_5"/>
    <property type="match status" value="1"/>
</dbReference>
<dbReference type="InterPro" id="IPR036390">
    <property type="entry name" value="WH_DNA-bd_sf"/>
</dbReference>
<dbReference type="PROSITE" id="PS50987">
    <property type="entry name" value="HTH_ARSR_2"/>
    <property type="match status" value="1"/>
</dbReference>
<dbReference type="Gene3D" id="3.40.50.150">
    <property type="entry name" value="Vaccinia Virus protein VP39"/>
    <property type="match status" value="1"/>
</dbReference>
<dbReference type="PANTHER" id="PTHR44942:SF4">
    <property type="entry name" value="METHYLTRANSFERASE TYPE 11 DOMAIN-CONTAINING PROTEIN"/>
    <property type="match status" value="1"/>
</dbReference>
<evidence type="ECO:0000259" key="4">
    <source>
        <dbReference type="PROSITE" id="PS50987"/>
    </source>
</evidence>